<dbReference type="PANTHER" id="PTHR12110">
    <property type="entry name" value="HYDROXYPYRUVATE ISOMERASE"/>
    <property type="match status" value="1"/>
</dbReference>
<sequence length="294" mass="32022">MKFSVFTVMLPDCSLETTADLLRKYGYQGVEWRFTRVDPAKRGDKPSFWGNNLSTVDASSSEEELLSIKRLTDETGLAVPNLAAYIQAGDLDATEKAMKAAKLLGAPSIRVGVPGYDRSRSYADLLKEGRAYLNGVQELGKAYGVKGLIEVHFGNIAPSASAARRLVDGFDPDLIGVIYDPGNMVYEGFEQYKLGLEALGEYLGHVHIKNAAWVRTDAPQPAAGEESAPHGPLWKASWSPVAEGVVHWPQVIADLKAIGYDGWLSFEDFSGSAPSEALLRDNIAYIRSLLQAAR</sequence>
<name>A0A927CGR2_9BACL</name>
<dbReference type="AlphaFoldDB" id="A0A927CGR2"/>
<dbReference type="Gene3D" id="3.20.20.150">
    <property type="entry name" value="Divalent-metal-dependent TIM barrel enzymes"/>
    <property type="match status" value="1"/>
</dbReference>
<dbReference type="InterPro" id="IPR050312">
    <property type="entry name" value="IolE/XylAMocC-like"/>
</dbReference>
<organism evidence="2 3">
    <name type="scientific">Paenibacillus arenilitoris</name>
    <dbReference type="NCBI Taxonomy" id="2772299"/>
    <lineage>
        <taxon>Bacteria</taxon>
        <taxon>Bacillati</taxon>
        <taxon>Bacillota</taxon>
        <taxon>Bacilli</taxon>
        <taxon>Bacillales</taxon>
        <taxon>Paenibacillaceae</taxon>
        <taxon>Paenibacillus</taxon>
    </lineage>
</organism>
<dbReference type="GO" id="GO:0016853">
    <property type="term" value="F:isomerase activity"/>
    <property type="evidence" value="ECO:0007669"/>
    <property type="project" value="UniProtKB-KW"/>
</dbReference>
<keyword evidence="2" id="KW-0413">Isomerase</keyword>
<dbReference type="InterPro" id="IPR036237">
    <property type="entry name" value="Xyl_isomerase-like_sf"/>
</dbReference>
<comment type="caution">
    <text evidence="2">The sequence shown here is derived from an EMBL/GenBank/DDBJ whole genome shotgun (WGS) entry which is preliminary data.</text>
</comment>
<accession>A0A927CGR2</accession>
<reference evidence="2" key="1">
    <citation type="submission" date="2020-09" db="EMBL/GenBank/DDBJ databases">
        <title>A novel bacterium of genus Paenibacillus, isolated from South China Sea.</title>
        <authorList>
            <person name="Huang H."/>
            <person name="Mo K."/>
            <person name="Hu Y."/>
        </authorList>
    </citation>
    <scope>NUCLEOTIDE SEQUENCE</scope>
    <source>
        <strain evidence="2">IB182493</strain>
    </source>
</reference>
<evidence type="ECO:0000313" key="3">
    <source>
        <dbReference type="Proteomes" id="UP000632125"/>
    </source>
</evidence>
<dbReference type="EMBL" id="JACXIY010000005">
    <property type="protein sequence ID" value="MBD2867794.1"/>
    <property type="molecule type" value="Genomic_DNA"/>
</dbReference>
<dbReference type="SUPFAM" id="SSF51658">
    <property type="entry name" value="Xylose isomerase-like"/>
    <property type="match status" value="1"/>
</dbReference>
<dbReference type="InterPro" id="IPR013022">
    <property type="entry name" value="Xyl_isomerase-like_TIM-brl"/>
</dbReference>
<dbReference type="Pfam" id="PF01261">
    <property type="entry name" value="AP_endonuc_2"/>
    <property type="match status" value="1"/>
</dbReference>
<protein>
    <submittedName>
        <fullName evidence="2">Sugar phosphate isomerase/epimerase</fullName>
    </submittedName>
</protein>
<evidence type="ECO:0000259" key="1">
    <source>
        <dbReference type="Pfam" id="PF01261"/>
    </source>
</evidence>
<gene>
    <name evidence="2" type="ORF">IDH41_04330</name>
</gene>
<evidence type="ECO:0000313" key="2">
    <source>
        <dbReference type="EMBL" id="MBD2867794.1"/>
    </source>
</evidence>
<keyword evidence="3" id="KW-1185">Reference proteome</keyword>
<feature type="domain" description="Xylose isomerase-like TIM barrel" evidence="1">
    <location>
        <begin position="20"/>
        <end position="288"/>
    </location>
</feature>
<proteinExistence type="predicted"/>
<dbReference type="RefSeq" id="WP_190858615.1">
    <property type="nucleotide sequence ID" value="NZ_JACXIY010000005.1"/>
</dbReference>
<dbReference type="Proteomes" id="UP000632125">
    <property type="component" value="Unassembled WGS sequence"/>
</dbReference>